<evidence type="ECO:0000313" key="3">
    <source>
        <dbReference type="Proteomes" id="UP000112896"/>
    </source>
</evidence>
<dbReference type="GO" id="GO:0004672">
    <property type="term" value="F:protein kinase activity"/>
    <property type="evidence" value="ECO:0007669"/>
    <property type="project" value="InterPro"/>
</dbReference>
<dbReference type="PANTHER" id="PTHR12203">
    <property type="entry name" value="KDEL LYS-ASP-GLU-LEU CONTAINING - RELATED"/>
    <property type="match status" value="1"/>
</dbReference>
<organism evidence="2 3">
    <name type="scientific">Wiseana iridescent virus</name>
    <name type="common">WIV</name>
    <name type="synonym">Insect iridescent virus type 9</name>
    <dbReference type="NCBI Taxonomy" id="68347"/>
    <lineage>
        <taxon>Viruses</taxon>
        <taxon>Varidnaviria</taxon>
        <taxon>Bamfordvirae</taxon>
        <taxon>Nucleocytoviricota</taxon>
        <taxon>Megaviricetes</taxon>
        <taxon>Pimascovirales</taxon>
        <taxon>Pimascovirales incertae sedis</taxon>
        <taxon>Iridoviridae</taxon>
        <taxon>Betairidovirinae</taxon>
        <taxon>Chloriridovirus</taxon>
        <taxon>Chloriridovirus wiseana1</taxon>
        <taxon>Invertebrate iridescent virus 9</taxon>
    </lineage>
</organism>
<dbReference type="PANTHER" id="PTHR12203:SF119">
    <property type="entry name" value="GLYCOSYL TRANSFERASE CAP10 DOMAIN-CONTAINING PROTEIN"/>
    <property type="match status" value="1"/>
</dbReference>
<feature type="domain" description="Glycosyl transferase CAP10" evidence="1">
    <location>
        <begin position="211"/>
        <end position="492"/>
    </location>
</feature>
<dbReference type="KEGG" id="vg:10963738"/>
<dbReference type="EMBL" id="GQ918152">
    <property type="protein sequence ID" value="ADO00359.1"/>
    <property type="molecule type" value="Genomic_DNA"/>
</dbReference>
<dbReference type="GeneID" id="10963738"/>
<organismHost>
    <name type="scientific">Wiseana cervinata</name>
    <dbReference type="NCBI Taxonomy" id="107013"/>
</organismHost>
<dbReference type="PROSITE" id="PS00108">
    <property type="entry name" value="PROTEIN_KINASE_ST"/>
    <property type="match status" value="1"/>
</dbReference>
<name>G0T542_IRV9</name>
<sequence length="1080" mass="126303">MQLNYDYFTTPECKILKSRVQTNPRYKNFTQMYYTVGDVEQFWVERNLNPSSSERGEQEPTVKKNHQDNIFKNIDTYTSFEGYTNISEAQVEDTFNYIFHKFKKGIYVKIKGGKLESFIPFSKAFYVNEWSHLIKVDPKYLNLENFFKAHHNLVNKLNKSKYRFNIQKVQLDPSFWFANNCIFRCENPINEGENNYAQLKSMFLELCAERSLPDMEFFVNRRDFPILTRDGTEPYNNIYGDSVPLLSFKFDKYMPILSMCTSDKFADIAIPTHEDWARIKSNEGIFFPQKCRNYTFEFNTQNWDKKVNKAVFRGSNTGCGYNTKGNTRLKLAKLGTNPELKNYLDVGITNWNLRIRKNKDSEYLQIPDVEEIQLVSKLTPEQQSNYKYLIHVDGHVSAFRLSLELSMGCCILIVESCEKWKMWFSGLLEPYVHYVPIKSDLSDLIDQIVWCRKNDDKCKQIAQNSLKLYNKYLTKKGILDNLQKTLFTLHSEMGVEGTTPPQDPLLFQTDIEHRLLTSDLASVYKLTGLFPKNTGRNYGSLKGLERFIKQAIKPEEQITLVGVEVHPLFKSKTTRVILYQVGGYPLVGKRTIDKMKKIEFIHEAFIGKFVINNLLRLCPNFVFTLGYRDEQSIRYTYSDYINIGSDTNIKETTVLQEFINGPTLQEFLKNCTLKSYIEILLSLSLALIIAQTNYGFVHHDLKPWNIIINILPEPIIIEYYLRPEEDGTDVVYKIKTKYIPVIIDYGKSHVIYNNVHYGIIEPFNFNKTIDLGMLLISTLNELVLRDRENTDISNLIFLANFLSPTKLTSVSELKKFLSKSKKFGNFDSTKINLGLSKTIFEKFFKYITPLTKSFKIGFGKDKLTLNTWVSNPRQIVDSAFGMEVEDRVNSYLEVVRRIYKNPMPQATNKFTTIMIAQKMFDGIIHPKMEFIEFATQHQLNKKKVDEILKEFNKMEKFVVEWYTDQLNKKKREPFNIGVTPSDIENVLKYTQHPSRRLFLSSKLDEIRSSLISLPPRFPDFTYYRATIVDVLKNRGPFKINNDDRKFYMNNFKAIFNNEFISKVVDIETIRFFTYGTERVN</sequence>
<dbReference type="RefSeq" id="YP_004732799.1">
    <property type="nucleotide sequence ID" value="NC_015780.1"/>
</dbReference>
<dbReference type="InterPro" id="IPR006598">
    <property type="entry name" value="CAP10"/>
</dbReference>
<dbReference type="SMART" id="SM00672">
    <property type="entry name" value="CAP10"/>
    <property type="match status" value="1"/>
</dbReference>
<dbReference type="InterPro" id="IPR011009">
    <property type="entry name" value="Kinase-like_dom_sf"/>
</dbReference>
<accession>G0T542</accession>
<keyword evidence="3" id="KW-1185">Reference proteome</keyword>
<proteinExistence type="predicted"/>
<protein>
    <recommendedName>
        <fullName evidence="1">Glycosyl transferase CAP10 domain-containing protein</fullName>
    </recommendedName>
</protein>
<dbReference type="Proteomes" id="UP000112896">
    <property type="component" value="Segment"/>
</dbReference>
<dbReference type="Pfam" id="PF05686">
    <property type="entry name" value="Glyco_transf_90"/>
    <property type="match status" value="1"/>
</dbReference>
<dbReference type="InterPro" id="IPR051091">
    <property type="entry name" value="O-Glucosyltr/Glycosyltrsf_90"/>
</dbReference>
<reference evidence="2 3" key="1">
    <citation type="journal article" date="2011" name="J. Virol.">
        <title>Genomic and proteomic analysis of invertebrate iridovirus type 9.</title>
        <authorList>
            <person name="Wong C.K."/>
            <person name="Young V.L."/>
            <person name="Kleffmann T."/>
            <person name="Ward V.K."/>
        </authorList>
    </citation>
    <scope>NUCLEOTIDE SEQUENCE [LARGE SCALE GENOMIC DNA]</scope>
</reference>
<dbReference type="SUPFAM" id="SSF56112">
    <property type="entry name" value="Protein kinase-like (PK-like)"/>
    <property type="match status" value="1"/>
</dbReference>
<evidence type="ECO:0000259" key="1">
    <source>
        <dbReference type="SMART" id="SM00672"/>
    </source>
</evidence>
<dbReference type="Gene3D" id="1.10.510.10">
    <property type="entry name" value="Transferase(Phosphotransferase) domain 1"/>
    <property type="match status" value="1"/>
</dbReference>
<evidence type="ECO:0000313" key="2">
    <source>
        <dbReference type="EMBL" id="ADO00359.1"/>
    </source>
</evidence>
<dbReference type="InterPro" id="IPR008271">
    <property type="entry name" value="Ser/Thr_kinase_AS"/>
</dbReference>